<dbReference type="InterPro" id="IPR046748">
    <property type="entry name" value="HipA_2"/>
</dbReference>
<dbReference type="Pfam" id="PF20613">
    <property type="entry name" value="HipA_2"/>
    <property type="match status" value="1"/>
</dbReference>
<dbReference type="RefSeq" id="WP_147788730.1">
    <property type="nucleotide sequence ID" value="NZ_RCNL01000002.1"/>
</dbReference>
<evidence type="ECO:0000259" key="1">
    <source>
        <dbReference type="Pfam" id="PF20613"/>
    </source>
</evidence>
<dbReference type="Proteomes" id="UP000426772">
    <property type="component" value="Unassembled WGS sequence"/>
</dbReference>
<proteinExistence type="predicted"/>
<reference evidence="2 3" key="1">
    <citation type="submission" date="2018-10" db="EMBL/GenBank/DDBJ databases">
        <title>Draft genome sequence of Pantoea vagans isolated from corpses of the sugarcane aphid Melanaphis sacchari Zehntner.</title>
        <authorList>
            <person name="Toledo E."/>
            <person name="Pena G."/>
            <person name="Lozano L."/>
        </authorList>
    </citation>
    <scope>NUCLEOTIDE SEQUENCE [LARGE SCALE GENOMIC DNA]</scope>
    <source>
        <strain evidence="2 3">ET-90</strain>
    </source>
</reference>
<protein>
    <recommendedName>
        <fullName evidence="1">HipA-like kinase domain-containing protein</fullName>
    </recommendedName>
</protein>
<comment type="caution">
    <text evidence="2">The sequence shown here is derived from an EMBL/GenBank/DDBJ whole genome shotgun (WGS) entry which is preliminary data.</text>
</comment>
<gene>
    <name evidence="2" type="ORF">D9O29_05755</name>
</gene>
<name>A0ABY3LIW9_9GAMM</name>
<evidence type="ECO:0000313" key="3">
    <source>
        <dbReference type="Proteomes" id="UP000426772"/>
    </source>
</evidence>
<keyword evidence="3" id="KW-1185">Reference proteome</keyword>
<dbReference type="EMBL" id="RCNL01000002">
    <property type="protein sequence ID" value="TXL79775.1"/>
    <property type="molecule type" value="Genomic_DNA"/>
</dbReference>
<accession>A0ABY3LIW9</accession>
<feature type="domain" description="HipA-like kinase" evidence="1">
    <location>
        <begin position="42"/>
        <end position="161"/>
    </location>
</feature>
<organism evidence="2 3">
    <name type="scientific">Pantoea vagans</name>
    <dbReference type="NCBI Taxonomy" id="470934"/>
    <lineage>
        <taxon>Bacteria</taxon>
        <taxon>Pseudomonadati</taxon>
        <taxon>Pseudomonadota</taxon>
        <taxon>Gammaproteobacteria</taxon>
        <taxon>Enterobacterales</taxon>
        <taxon>Erwiniaceae</taxon>
        <taxon>Pantoea</taxon>
    </lineage>
</organism>
<evidence type="ECO:0000313" key="2">
    <source>
        <dbReference type="EMBL" id="TXL79775.1"/>
    </source>
</evidence>
<sequence>MEKIEVATLLPGASPFSDKNINQTWKGHVRTLNDTVVVFAKVIEPREICVEAFCAILGREIGIPIPKPFLILADSETLSIIPNGQNALMFGSEDAAYPSFRRYADCQEAYEKLQNFKASLDVGVFDEWIANHDRNVGNILYDGGDDFLFIDHGLAMPQGLSSRSPAIDNNILRVLFAIKAEIDKFRDFRTTTQAITPVYRSLDLQQVMDCTQSSRYVSQKVMTDILTFLTDRLSAIETLVRSRLCISQGDMFDAN</sequence>